<dbReference type="PANTHER" id="PTHR30625:SF17">
    <property type="entry name" value="TOLQ-RELATED"/>
    <property type="match status" value="1"/>
</dbReference>
<reference evidence="10" key="1">
    <citation type="submission" date="2017-02" db="EMBL/GenBank/DDBJ databases">
        <title>Comparative genomics and description of representatives of a novel lineage of planctomycetes thriving in anoxic sediments.</title>
        <authorList>
            <person name="Spring S."/>
            <person name="Bunk B."/>
            <person name="Sproer C."/>
        </authorList>
    </citation>
    <scope>NUCLEOTIDE SEQUENCE [LARGE SCALE GENOMIC DNA]</scope>
    <source>
        <strain evidence="10">SM-Chi-D1</strain>
    </source>
</reference>
<dbReference type="GO" id="GO:0017038">
    <property type="term" value="P:protein import"/>
    <property type="evidence" value="ECO:0007669"/>
    <property type="project" value="TreeGrafter"/>
</dbReference>
<keyword evidence="10" id="KW-1185">Reference proteome</keyword>
<evidence type="ECO:0000259" key="8">
    <source>
        <dbReference type="Pfam" id="PF01618"/>
    </source>
</evidence>
<feature type="transmembrane region" description="Helical" evidence="7">
    <location>
        <begin position="164"/>
        <end position="190"/>
    </location>
</feature>
<evidence type="ECO:0000256" key="6">
    <source>
        <dbReference type="RuleBase" id="RU004057"/>
    </source>
</evidence>
<proteinExistence type="inferred from homology"/>
<evidence type="ECO:0000256" key="1">
    <source>
        <dbReference type="ARBA" id="ARBA00004651"/>
    </source>
</evidence>
<sequence>MSIAAAFEVSFFHQFVTSGGPIVWIILLPLSVASISLAVYYFVTVKRRRLVPEGIGKKICSTFRINGIGRGLDLLSREDDLVSRASVRVFSQKHTQLSREACRNLYIESLQENALELFRRIEWINIIGNIAPMVGLFGTVFGMIKAFNKIVEAGGQPGPDELAGGISVALVTTFWGLLVAIPSIAVYGVFRNRVESLVSEAALEVEEIIDNFEIEDLN</sequence>
<dbReference type="EMBL" id="CP019646">
    <property type="protein sequence ID" value="AQQ70193.1"/>
    <property type="molecule type" value="Genomic_DNA"/>
</dbReference>
<keyword evidence="2" id="KW-1003">Cell membrane</keyword>
<keyword evidence="6" id="KW-0653">Protein transport</keyword>
<keyword evidence="3 7" id="KW-0812">Transmembrane</keyword>
<name>A0A1Q2MBU9_9BACT</name>
<dbReference type="AlphaFoldDB" id="A0A1Q2MBU9"/>
<evidence type="ECO:0000256" key="4">
    <source>
        <dbReference type="ARBA" id="ARBA00022989"/>
    </source>
</evidence>
<keyword evidence="6" id="KW-0813">Transport</keyword>
<dbReference type="Proteomes" id="UP000188181">
    <property type="component" value="Chromosome"/>
</dbReference>
<keyword evidence="5 7" id="KW-0472">Membrane</keyword>
<evidence type="ECO:0000256" key="3">
    <source>
        <dbReference type="ARBA" id="ARBA00022692"/>
    </source>
</evidence>
<dbReference type="STRING" id="1851148.SMSP2_00536"/>
<evidence type="ECO:0000256" key="7">
    <source>
        <dbReference type="SAM" id="Phobius"/>
    </source>
</evidence>
<feature type="transmembrane region" description="Helical" evidence="7">
    <location>
        <begin position="123"/>
        <end position="144"/>
    </location>
</feature>
<dbReference type="InterPro" id="IPR002898">
    <property type="entry name" value="MotA_ExbB_proton_chnl"/>
</dbReference>
<dbReference type="OrthoDB" id="9809716at2"/>
<evidence type="ECO:0000256" key="5">
    <source>
        <dbReference type="ARBA" id="ARBA00023136"/>
    </source>
</evidence>
<gene>
    <name evidence="9" type="primary">exbB_1</name>
    <name evidence="9" type="ORF">SMSP2_00536</name>
</gene>
<comment type="subcellular location">
    <subcellularLocation>
        <location evidence="1">Cell membrane</location>
        <topology evidence="1">Multi-pass membrane protein</topology>
    </subcellularLocation>
    <subcellularLocation>
        <location evidence="6">Membrane</location>
        <topology evidence="6">Multi-pass membrane protein</topology>
    </subcellularLocation>
</comment>
<dbReference type="GO" id="GO:0005886">
    <property type="term" value="C:plasma membrane"/>
    <property type="evidence" value="ECO:0007669"/>
    <property type="project" value="UniProtKB-SubCell"/>
</dbReference>
<dbReference type="Pfam" id="PF01618">
    <property type="entry name" value="MotA_ExbB"/>
    <property type="match status" value="1"/>
</dbReference>
<protein>
    <submittedName>
        <fullName evidence="9">Biopolymer transport protein ExbB</fullName>
    </submittedName>
</protein>
<evidence type="ECO:0000313" key="9">
    <source>
        <dbReference type="EMBL" id="AQQ70193.1"/>
    </source>
</evidence>
<dbReference type="InterPro" id="IPR050790">
    <property type="entry name" value="ExbB/TolQ_transport"/>
</dbReference>
<organism evidence="9 10">
    <name type="scientific">Limihaloglobus sulfuriphilus</name>
    <dbReference type="NCBI Taxonomy" id="1851148"/>
    <lineage>
        <taxon>Bacteria</taxon>
        <taxon>Pseudomonadati</taxon>
        <taxon>Planctomycetota</taxon>
        <taxon>Phycisphaerae</taxon>
        <taxon>Sedimentisphaerales</taxon>
        <taxon>Sedimentisphaeraceae</taxon>
        <taxon>Limihaloglobus</taxon>
    </lineage>
</organism>
<accession>A0A1Q2MBU9</accession>
<dbReference type="KEGG" id="pbas:SMSP2_00536"/>
<keyword evidence="4 7" id="KW-1133">Transmembrane helix</keyword>
<feature type="domain" description="MotA/TolQ/ExbB proton channel" evidence="8">
    <location>
        <begin position="94"/>
        <end position="200"/>
    </location>
</feature>
<dbReference type="PANTHER" id="PTHR30625">
    <property type="entry name" value="PROTEIN TOLQ"/>
    <property type="match status" value="1"/>
</dbReference>
<dbReference type="RefSeq" id="WP_146682477.1">
    <property type="nucleotide sequence ID" value="NZ_CP019646.1"/>
</dbReference>
<evidence type="ECO:0000256" key="2">
    <source>
        <dbReference type="ARBA" id="ARBA00022475"/>
    </source>
</evidence>
<comment type="similarity">
    <text evidence="6">Belongs to the exbB/tolQ family.</text>
</comment>
<evidence type="ECO:0000313" key="10">
    <source>
        <dbReference type="Proteomes" id="UP000188181"/>
    </source>
</evidence>
<feature type="transmembrane region" description="Helical" evidence="7">
    <location>
        <begin position="22"/>
        <end position="43"/>
    </location>
</feature>